<dbReference type="EMBL" id="PEYE01000005">
    <property type="protein sequence ID" value="PIS39095.1"/>
    <property type="molecule type" value="Genomic_DNA"/>
</dbReference>
<dbReference type="SMART" id="SM00465">
    <property type="entry name" value="GIYc"/>
    <property type="match status" value="1"/>
</dbReference>
<dbReference type="InterPro" id="IPR035901">
    <property type="entry name" value="GIY-YIG_endonuc_sf"/>
</dbReference>
<dbReference type="CDD" id="cd10434">
    <property type="entry name" value="GIY-YIG_UvrC_Cho"/>
    <property type="match status" value="1"/>
</dbReference>
<dbReference type="Proteomes" id="UP000229390">
    <property type="component" value="Unassembled WGS sequence"/>
</dbReference>
<feature type="domain" description="GIY-YIG" evidence="1">
    <location>
        <begin position="12"/>
        <end position="89"/>
    </location>
</feature>
<name>A0A2M6T1Q1_9BACT</name>
<dbReference type="PANTHER" id="PTHR30562">
    <property type="entry name" value="UVRC/OXIDOREDUCTASE"/>
    <property type="match status" value="1"/>
</dbReference>
<evidence type="ECO:0000259" key="1">
    <source>
        <dbReference type="PROSITE" id="PS50164"/>
    </source>
</evidence>
<dbReference type="PANTHER" id="PTHR30562:SF1">
    <property type="entry name" value="UVRABC SYSTEM PROTEIN C"/>
    <property type="match status" value="1"/>
</dbReference>
<evidence type="ECO:0000313" key="2">
    <source>
        <dbReference type="EMBL" id="PIS39095.1"/>
    </source>
</evidence>
<organism evidence="2 3">
    <name type="scientific">Candidatus Nealsonbacteria bacterium CG08_land_8_20_14_0_20_43_11</name>
    <dbReference type="NCBI Taxonomy" id="1974706"/>
    <lineage>
        <taxon>Bacteria</taxon>
        <taxon>Candidatus Nealsoniibacteriota</taxon>
    </lineage>
</organism>
<dbReference type="InterPro" id="IPR000305">
    <property type="entry name" value="GIY-YIG_endonuc"/>
</dbReference>
<dbReference type="GO" id="GO:0006289">
    <property type="term" value="P:nucleotide-excision repair"/>
    <property type="evidence" value="ECO:0007669"/>
    <property type="project" value="InterPro"/>
</dbReference>
<dbReference type="InterPro" id="IPR050066">
    <property type="entry name" value="UvrABC_protein_C"/>
</dbReference>
<dbReference type="Gene3D" id="3.40.1440.10">
    <property type="entry name" value="GIY-YIG endonuclease"/>
    <property type="match status" value="1"/>
</dbReference>
<dbReference type="InterPro" id="IPR047296">
    <property type="entry name" value="GIY-YIG_UvrC_Cho"/>
</dbReference>
<dbReference type="SUPFAM" id="SSF82771">
    <property type="entry name" value="GIY-YIG endonuclease"/>
    <property type="match status" value="1"/>
</dbReference>
<dbReference type="Pfam" id="PF01541">
    <property type="entry name" value="GIY-YIG"/>
    <property type="match status" value="1"/>
</dbReference>
<feature type="non-terminal residue" evidence="2">
    <location>
        <position position="185"/>
    </location>
</feature>
<comment type="caution">
    <text evidence="2">The sequence shown here is derived from an EMBL/GenBank/DDBJ whole genome shotgun (WGS) entry which is preliminary data.</text>
</comment>
<protein>
    <submittedName>
        <fullName evidence="2">Excinuclease ABC subunit C</fullName>
    </submittedName>
</protein>
<gene>
    <name evidence="2" type="ORF">COT34_00275</name>
</gene>
<accession>A0A2M6T1Q1</accession>
<proteinExistence type="predicted"/>
<dbReference type="PROSITE" id="PS50164">
    <property type="entry name" value="GIY_YIG"/>
    <property type="match status" value="1"/>
</dbReference>
<dbReference type="GO" id="GO:0009380">
    <property type="term" value="C:excinuclease repair complex"/>
    <property type="evidence" value="ECO:0007669"/>
    <property type="project" value="TreeGrafter"/>
</dbReference>
<reference evidence="3" key="1">
    <citation type="submission" date="2017-09" db="EMBL/GenBank/DDBJ databases">
        <title>Depth-based differentiation of microbial function through sediment-hosted aquifers and enrichment of novel symbionts in the deep terrestrial subsurface.</title>
        <authorList>
            <person name="Probst A.J."/>
            <person name="Ladd B."/>
            <person name="Jarett J.K."/>
            <person name="Geller-Mcgrath D.E."/>
            <person name="Sieber C.M.K."/>
            <person name="Emerson J.B."/>
            <person name="Anantharaman K."/>
            <person name="Thomas B.C."/>
            <person name="Malmstrom R."/>
            <person name="Stieglmeier M."/>
            <person name="Klingl A."/>
            <person name="Woyke T."/>
            <person name="Ryan C.M."/>
            <person name="Banfield J.F."/>
        </authorList>
    </citation>
    <scope>NUCLEOTIDE SEQUENCE [LARGE SCALE GENOMIC DNA]</scope>
</reference>
<sequence length="185" mass="21318">MSLSAQAKKLSLKPGVYLFLNQKGVVLYVGRAISLRKRVLNYFQKDLDPRIREMVAKSYTIKSQRTDNLLEAIVLEANLIKKHWPKYNIRDRDDRSFLYIVIPKTDYPRPFIVRQRELKVNPGRGAEVFGPYKSIGLLEAALRILRRIFPYSTCKPESGRPCFDYQIGLCPGACIGAISKEDYEM</sequence>
<evidence type="ECO:0000313" key="3">
    <source>
        <dbReference type="Proteomes" id="UP000229390"/>
    </source>
</evidence>
<dbReference type="AlphaFoldDB" id="A0A2M6T1Q1"/>